<sequence length="51" mass="5805">MNSSQDAQRIEQCKSKFPGVADVFMSGYTAYLHFKTLYPNSYILTCILHSV</sequence>
<proteinExistence type="predicted"/>
<name>A0A2H3K045_WOLCO</name>
<accession>A0A2H3K045</accession>
<gene>
    <name evidence="1" type="ORF">WOLCODRAFT_24975</name>
</gene>
<evidence type="ECO:0000313" key="2">
    <source>
        <dbReference type="Proteomes" id="UP000218811"/>
    </source>
</evidence>
<keyword evidence="2" id="KW-1185">Reference proteome</keyword>
<evidence type="ECO:0000313" key="1">
    <source>
        <dbReference type="EMBL" id="PCH41797.1"/>
    </source>
</evidence>
<reference evidence="1 2" key="1">
    <citation type="journal article" date="2012" name="Science">
        <title>The Paleozoic origin of enzymatic lignin decomposition reconstructed from 31 fungal genomes.</title>
        <authorList>
            <person name="Floudas D."/>
            <person name="Binder M."/>
            <person name="Riley R."/>
            <person name="Barry K."/>
            <person name="Blanchette R.A."/>
            <person name="Henrissat B."/>
            <person name="Martinez A.T."/>
            <person name="Otillar R."/>
            <person name="Spatafora J.W."/>
            <person name="Yadav J.S."/>
            <person name="Aerts A."/>
            <person name="Benoit I."/>
            <person name="Boyd A."/>
            <person name="Carlson A."/>
            <person name="Copeland A."/>
            <person name="Coutinho P.M."/>
            <person name="de Vries R.P."/>
            <person name="Ferreira P."/>
            <person name="Findley K."/>
            <person name="Foster B."/>
            <person name="Gaskell J."/>
            <person name="Glotzer D."/>
            <person name="Gorecki P."/>
            <person name="Heitman J."/>
            <person name="Hesse C."/>
            <person name="Hori C."/>
            <person name="Igarashi K."/>
            <person name="Jurgens J.A."/>
            <person name="Kallen N."/>
            <person name="Kersten P."/>
            <person name="Kohler A."/>
            <person name="Kuees U."/>
            <person name="Kumar T.K.A."/>
            <person name="Kuo A."/>
            <person name="LaButti K."/>
            <person name="Larrondo L.F."/>
            <person name="Lindquist E."/>
            <person name="Ling A."/>
            <person name="Lombard V."/>
            <person name="Lucas S."/>
            <person name="Lundell T."/>
            <person name="Martin R."/>
            <person name="McLaughlin D.J."/>
            <person name="Morgenstern I."/>
            <person name="Morin E."/>
            <person name="Murat C."/>
            <person name="Nagy L.G."/>
            <person name="Nolan M."/>
            <person name="Ohm R.A."/>
            <person name="Patyshakuliyeva A."/>
            <person name="Rokas A."/>
            <person name="Ruiz-Duenas F.J."/>
            <person name="Sabat G."/>
            <person name="Salamov A."/>
            <person name="Samejima M."/>
            <person name="Schmutz J."/>
            <person name="Slot J.C."/>
            <person name="St John F."/>
            <person name="Stenlid J."/>
            <person name="Sun H."/>
            <person name="Sun S."/>
            <person name="Syed K."/>
            <person name="Tsang A."/>
            <person name="Wiebenga A."/>
            <person name="Young D."/>
            <person name="Pisabarro A."/>
            <person name="Eastwood D.C."/>
            <person name="Martin F."/>
            <person name="Cullen D."/>
            <person name="Grigoriev I.V."/>
            <person name="Hibbett D.S."/>
        </authorList>
    </citation>
    <scope>NUCLEOTIDE SEQUENCE [LARGE SCALE GENOMIC DNA]</scope>
    <source>
        <strain evidence="1 2">MD-104</strain>
    </source>
</reference>
<dbReference type="AlphaFoldDB" id="A0A2H3K045"/>
<dbReference type="Proteomes" id="UP000218811">
    <property type="component" value="Unassembled WGS sequence"/>
</dbReference>
<protein>
    <submittedName>
        <fullName evidence="1">Uncharacterized protein</fullName>
    </submittedName>
</protein>
<dbReference type="EMBL" id="KB468113">
    <property type="protein sequence ID" value="PCH41797.1"/>
    <property type="molecule type" value="Genomic_DNA"/>
</dbReference>
<organism evidence="1 2">
    <name type="scientific">Wolfiporia cocos (strain MD-104)</name>
    <name type="common">Brown rot fungus</name>
    <dbReference type="NCBI Taxonomy" id="742152"/>
    <lineage>
        <taxon>Eukaryota</taxon>
        <taxon>Fungi</taxon>
        <taxon>Dikarya</taxon>
        <taxon>Basidiomycota</taxon>
        <taxon>Agaricomycotina</taxon>
        <taxon>Agaricomycetes</taxon>
        <taxon>Polyporales</taxon>
        <taxon>Phaeolaceae</taxon>
        <taxon>Wolfiporia</taxon>
    </lineage>
</organism>